<comment type="similarity">
    <text evidence="3">Belongs to the PMEI family.</text>
</comment>
<evidence type="ECO:0000313" key="7">
    <source>
        <dbReference type="RefSeq" id="XP_010934979.1"/>
    </source>
</evidence>
<reference evidence="7" key="1">
    <citation type="submission" date="2025-08" db="UniProtKB">
        <authorList>
            <consortium name="RefSeq"/>
        </authorList>
    </citation>
    <scope>IDENTIFICATION</scope>
</reference>
<protein>
    <submittedName>
        <fullName evidence="7">Invertase inhibitor</fullName>
    </submittedName>
</protein>
<evidence type="ECO:0000259" key="5">
    <source>
        <dbReference type="SMART" id="SM00856"/>
    </source>
</evidence>
<dbReference type="AlphaFoldDB" id="A0A6I9RZ49"/>
<dbReference type="Proteomes" id="UP000504607">
    <property type="component" value="Chromosome 12"/>
</dbReference>
<dbReference type="PANTHER" id="PTHR35357:SF25">
    <property type="entry name" value="OS02G0103300 PROTEIN"/>
    <property type="match status" value="1"/>
</dbReference>
<feature type="chain" id="PRO_5027115620" evidence="4">
    <location>
        <begin position="21"/>
        <end position="181"/>
    </location>
</feature>
<dbReference type="GeneID" id="105054992"/>
<dbReference type="SMART" id="SM00856">
    <property type="entry name" value="PMEI"/>
    <property type="match status" value="1"/>
</dbReference>
<dbReference type="Pfam" id="PF04043">
    <property type="entry name" value="PMEI"/>
    <property type="match status" value="1"/>
</dbReference>
<dbReference type="SUPFAM" id="SSF101148">
    <property type="entry name" value="Plant invertase/pectin methylesterase inhibitor"/>
    <property type="match status" value="1"/>
</dbReference>
<dbReference type="PANTHER" id="PTHR35357">
    <property type="entry name" value="OS02G0537100 PROTEIN"/>
    <property type="match status" value="1"/>
</dbReference>
<dbReference type="FunFam" id="1.20.140.40:FF:000002">
    <property type="entry name" value="Putative invertase inhibitor"/>
    <property type="match status" value="1"/>
</dbReference>
<dbReference type="GO" id="GO:0004857">
    <property type="term" value="F:enzyme inhibitor activity"/>
    <property type="evidence" value="ECO:0007669"/>
    <property type="project" value="InterPro"/>
</dbReference>
<name>A0A6I9RZ49_ELAGV</name>
<dbReference type="InterPro" id="IPR035513">
    <property type="entry name" value="Invertase/methylesterase_inhib"/>
</dbReference>
<feature type="signal peptide" evidence="4">
    <location>
        <begin position="1"/>
        <end position="20"/>
    </location>
</feature>
<keyword evidence="2" id="KW-1015">Disulfide bond</keyword>
<evidence type="ECO:0000313" key="6">
    <source>
        <dbReference type="Proteomes" id="UP000504607"/>
    </source>
</evidence>
<dbReference type="RefSeq" id="XP_010934979.1">
    <property type="nucleotide sequence ID" value="XM_010936677.1"/>
</dbReference>
<dbReference type="Gene3D" id="1.20.140.40">
    <property type="entry name" value="Invertase/pectin methylesterase inhibitor family protein"/>
    <property type="match status" value="1"/>
</dbReference>
<sequence length="181" mass="20057">MKLLICLYLPLLLSLHRTTSTDDRQCSNPADIKEVCKTVTSSMGADDHDYCVRTLKSDPEGKSTDLHGLATLATTLAISHAMSTESKIEELMDLESDPKIKEGYNACLDAYNDAIDQLRDALDNLNSKLYFGGMKLLKSTLKGVESCEEAFKDVKSSPLIMEDKDYQRLANIAYHITASVE</sequence>
<feature type="domain" description="Pectinesterase inhibitor" evidence="5">
    <location>
        <begin position="27"/>
        <end position="176"/>
    </location>
</feature>
<gene>
    <name evidence="7" type="primary">LOC105054992</name>
</gene>
<keyword evidence="6" id="KW-1185">Reference proteome</keyword>
<proteinExistence type="inferred from homology"/>
<dbReference type="OrthoDB" id="1915198at2759"/>
<evidence type="ECO:0000256" key="4">
    <source>
        <dbReference type="SAM" id="SignalP"/>
    </source>
</evidence>
<dbReference type="InParanoid" id="A0A6I9RZ49"/>
<evidence type="ECO:0000256" key="1">
    <source>
        <dbReference type="ARBA" id="ARBA00022729"/>
    </source>
</evidence>
<dbReference type="GO" id="GO:0005576">
    <property type="term" value="C:extracellular region"/>
    <property type="evidence" value="ECO:0007669"/>
    <property type="project" value="UniProtKB-ARBA"/>
</dbReference>
<dbReference type="InterPro" id="IPR034088">
    <property type="entry name" value="Pla_a_1-like"/>
</dbReference>
<evidence type="ECO:0000256" key="3">
    <source>
        <dbReference type="ARBA" id="ARBA00038471"/>
    </source>
</evidence>
<evidence type="ECO:0000256" key="2">
    <source>
        <dbReference type="ARBA" id="ARBA00023157"/>
    </source>
</evidence>
<dbReference type="InterPro" id="IPR006501">
    <property type="entry name" value="Pectinesterase_inhib_dom"/>
</dbReference>
<dbReference type="NCBIfam" id="TIGR01614">
    <property type="entry name" value="PME_inhib"/>
    <property type="match status" value="1"/>
</dbReference>
<keyword evidence="1 4" id="KW-0732">Signal</keyword>
<organism evidence="6 7">
    <name type="scientific">Elaeis guineensis var. tenera</name>
    <name type="common">Oil palm</name>
    <dbReference type="NCBI Taxonomy" id="51953"/>
    <lineage>
        <taxon>Eukaryota</taxon>
        <taxon>Viridiplantae</taxon>
        <taxon>Streptophyta</taxon>
        <taxon>Embryophyta</taxon>
        <taxon>Tracheophyta</taxon>
        <taxon>Spermatophyta</taxon>
        <taxon>Magnoliopsida</taxon>
        <taxon>Liliopsida</taxon>
        <taxon>Arecaceae</taxon>
        <taxon>Arecoideae</taxon>
        <taxon>Cocoseae</taxon>
        <taxon>Elaeidinae</taxon>
        <taxon>Elaeis</taxon>
    </lineage>
</organism>
<dbReference type="KEGG" id="egu:105054992"/>
<accession>A0A6I9RZ49</accession>
<dbReference type="CDD" id="cd15795">
    <property type="entry name" value="PMEI-Pla_a_1_like"/>
    <property type="match status" value="1"/>
</dbReference>